<comment type="caution">
    <text evidence="1">The sequence shown here is derived from an EMBL/GenBank/DDBJ whole genome shotgun (WGS) entry which is preliminary data.</text>
</comment>
<keyword evidence="2" id="KW-1185">Reference proteome</keyword>
<evidence type="ECO:0000313" key="2">
    <source>
        <dbReference type="Proteomes" id="UP000598820"/>
    </source>
</evidence>
<reference evidence="1" key="1">
    <citation type="submission" date="2020-09" db="EMBL/GenBank/DDBJ databases">
        <authorList>
            <person name="Kim M.K."/>
        </authorList>
    </citation>
    <scope>NUCLEOTIDE SEQUENCE</scope>
    <source>
        <strain evidence="1">BT702</strain>
    </source>
</reference>
<evidence type="ECO:0000313" key="1">
    <source>
        <dbReference type="EMBL" id="MBD2702304.1"/>
    </source>
</evidence>
<dbReference type="AlphaFoldDB" id="A0A926XWU6"/>
<gene>
    <name evidence="1" type="ORF">IC229_16765</name>
</gene>
<dbReference type="RefSeq" id="WP_190888163.1">
    <property type="nucleotide sequence ID" value="NZ_JACWZY010000014.1"/>
</dbReference>
<sequence length="101" mass="11732">MQVLTTYNGSDDDYVAMLERALKPFVERLRELEISAGSAKHLYTIKDVCERTGYGRSVVCRWIHKGTPDRKGKLIYLKHKEITKGDYRIQPADLDQFLSHF</sequence>
<protein>
    <submittedName>
        <fullName evidence="1">Helix-turn-helix domain-containing protein</fullName>
    </submittedName>
</protein>
<organism evidence="1 2">
    <name type="scientific">Spirosoma profusum</name>
    <dbReference type="NCBI Taxonomy" id="2771354"/>
    <lineage>
        <taxon>Bacteria</taxon>
        <taxon>Pseudomonadati</taxon>
        <taxon>Bacteroidota</taxon>
        <taxon>Cytophagia</taxon>
        <taxon>Cytophagales</taxon>
        <taxon>Cytophagaceae</taxon>
        <taxon>Spirosoma</taxon>
    </lineage>
</organism>
<accession>A0A926XWU6</accession>
<dbReference type="Proteomes" id="UP000598820">
    <property type="component" value="Unassembled WGS sequence"/>
</dbReference>
<name>A0A926XWU6_9BACT</name>
<proteinExistence type="predicted"/>
<dbReference type="EMBL" id="JACWZY010000014">
    <property type="protein sequence ID" value="MBD2702304.1"/>
    <property type="molecule type" value="Genomic_DNA"/>
</dbReference>